<gene>
    <name evidence="6" type="ORF">POL72_32115</name>
</gene>
<comment type="caution">
    <text evidence="6">The sequence shown here is derived from an EMBL/GenBank/DDBJ whole genome shotgun (WGS) entry which is preliminary data.</text>
</comment>
<evidence type="ECO:0000256" key="3">
    <source>
        <dbReference type="ARBA" id="ARBA00022801"/>
    </source>
</evidence>
<dbReference type="InterPro" id="IPR051607">
    <property type="entry name" value="Metallo-dep_hydrolases"/>
</dbReference>
<keyword evidence="2" id="KW-0479">Metal-binding</keyword>
<name>A0ABT5C7M0_9BACT</name>
<dbReference type="InterPro" id="IPR006680">
    <property type="entry name" value="Amidohydro-rel"/>
</dbReference>
<dbReference type="Pfam" id="PF01979">
    <property type="entry name" value="Amidohydro_1"/>
    <property type="match status" value="1"/>
</dbReference>
<evidence type="ECO:0000259" key="5">
    <source>
        <dbReference type="Pfam" id="PF01979"/>
    </source>
</evidence>
<feature type="domain" description="Amidohydrolase-related" evidence="5">
    <location>
        <begin position="10"/>
        <end position="354"/>
    </location>
</feature>
<dbReference type="Gene3D" id="2.30.40.10">
    <property type="entry name" value="Urease, subunit C, domain 1"/>
    <property type="match status" value="1"/>
</dbReference>
<comment type="cofactor">
    <cofactor evidence="1">
        <name>Zn(2+)</name>
        <dbReference type="ChEBI" id="CHEBI:29105"/>
    </cofactor>
</comment>
<protein>
    <submittedName>
        <fullName evidence="6">Formimidoylglutamate deiminase</fullName>
        <ecNumber evidence="6">3.5.3.13</ecNumber>
    </submittedName>
</protein>
<evidence type="ECO:0000313" key="7">
    <source>
        <dbReference type="Proteomes" id="UP001217485"/>
    </source>
</evidence>
<dbReference type="RefSeq" id="WP_272100323.1">
    <property type="nucleotide sequence ID" value="NZ_JAQNDK010000004.1"/>
</dbReference>
<dbReference type="Proteomes" id="UP001217485">
    <property type="component" value="Unassembled WGS sequence"/>
</dbReference>
<evidence type="ECO:0000256" key="4">
    <source>
        <dbReference type="ARBA" id="ARBA00022833"/>
    </source>
</evidence>
<evidence type="ECO:0000256" key="2">
    <source>
        <dbReference type="ARBA" id="ARBA00022723"/>
    </source>
</evidence>
<evidence type="ECO:0000313" key="6">
    <source>
        <dbReference type="EMBL" id="MDC0682419.1"/>
    </source>
</evidence>
<evidence type="ECO:0000256" key="1">
    <source>
        <dbReference type="ARBA" id="ARBA00001947"/>
    </source>
</evidence>
<dbReference type="EMBL" id="JAQNDK010000004">
    <property type="protein sequence ID" value="MDC0682419.1"/>
    <property type="molecule type" value="Genomic_DNA"/>
</dbReference>
<dbReference type="PANTHER" id="PTHR11271">
    <property type="entry name" value="GUANINE DEAMINASE"/>
    <property type="match status" value="1"/>
</dbReference>
<dbReference type="GO" id="GO:0050416">
    <property type="term" value="F:formimidoylglutamate deiminase activity"/>
    <property type="evidence" value="ECO:0007669"/>
    <property type="project" value="UniProtKB-EC"/>
</dbReference>
<dbReference type="SUPFAM" id="SSF51556">
    <property type="entry name" value="Metallo-dependent hydrolases"/>
    <property type="match status" value="1"/>
</dbReference>
<keyword evidence="4" id="KW-0862">Zinc</keyword>
<keyword evidence="7" id="KW-1185">Reference proteome</keyword>
<reference evidence="6 7" key="1">
    <citation type="submission" date="2023-01" db="EMBL/GenBank/DDBJ databases">
        <title>Minimal conservation of predation-associated metabolite biosynthetic gene clusters underscores biosynthetic potential of Myxococcota including descriptions for ten novel species: Archangium lansinium sp. nov., Myxococcus landrumus sp. nov., Nannocystis bai.</title>
        <authorList>
            <person name="Ahearne A."/>
            <person name="Stevens C."/>
            <person name="Dowd S."/>
        </authorList>
    </citation>
    <scope>NUCLEOTIDE SEQUENCE [LARGE SCALE GENOMIC DNA]</scope>
    <source>
        <strain evidence="6 7">WIWO2</strain>
    </source>
</reference>
<dbReference type="NCBIfam" id="NF006681">
    <property type="entry name" value="PRK09229.1-2"/>
    <property type="match status" value="1"/>
</dbReference>
<dbReference type="InterPro" id="IPR011059">
    <property type="entry name" value="Metal-dep_hydrolase_composite"/>
</dbReference>
<accession>A0ABT5C7M0</accession>
<dbReference type="InterPro" id="IPR032466">
    <property type="entry name" value="Metal_Hydrolase"/>
</dbReference>
<keyword evidence="3 6" id="KW-0378">Hydrolase</keyword>
<organism evidence="6 7">
    <name type="scientific">Sorangium atrum</name>
    <dbReference type="NCBI Taxonomy" id="2995308"/>
    <lineage>
        <taxon>Bacteria</taxon>
        <taxon>Pseudomonadati</taxon>
        <taxon>Myxococcota</taxon>
        <taxon>Polyangia</taxon>
        <taxon>Polyangiales</taxon>
        <taxon>Polyangiaceae</taxon>
        <taxon>Sorangium</taxon>
    </lineage>
</organism>
<dbReference type="PANTHER" id="PTHR11271:SF48">
    <property type="entry name" value="AMIDOHYDROLASE-RELATED DOMAIN-CONTAINING PROTEIN"/>
    <property type="match status" value="1"/>
</dbReference>
<proteinExistence type="predicted"/>
<dbReference type="EC" id="3.5.3.13" evidence="6"/>
<dbReference type="Gene3D" id="3.20.20.140">
    <property type="entry name" value="Metal-dependent hydrolases"/>
    <property type="match status" value="1"/>
</dbReference>
<sequence length="387" mass="41198">MRLTERAIELPALASAHSHAFQRGMRGEAQRPGPSGADDFWSWRSAMYALAESLTPESIHAISKVAYRELRAAGVRTVGEFHYVHHQPGGAPYADRTVLADAVIEAAREEGLRIALLRVVYARAGAGRAPEGAQRRFSDASLDAALADVEALRARYAGREDVRVGVAPHSVRAVPPAWLGEIARYAAERGLMVHMHVAEQPAEIEACLAETGRRPVELLAERGVLGERFVAVHATHLAPHEPALLGAARAFACLCPTTERDLGDGLPDVGALRAAGARLCVGIDSHVITDPFEDMRGVELGERLRTGRRVTLRGEGGATPAEALWEIGSQRGAEACGFADPGGSISVRRDAPALAMVREERLLDAVVYSGSPSMVEGSPAPSGPPAH</sequence>